<proteinExistence type="predicted"/>
<protein>
    <submittedName>
        <fullName evidence="2">Uncharacterized protein</fullName>
    </submittedName>
</protein>
<dbReference type="EMBL" id="JAUQOM010000002">
    <property type="protein sequence ID" value="MDO7834930.1"/>
    <property type="molecule type" value="Genomic_DNA"/>
</dbReference>
<comment type="caution">
    <text evidence="2">The sequence shown here is derived from an EMBL/GenBank/DDBJ whole genome shotgun (WGS) entry which is preliminary data.</text>
</comment>
<dbReference type="RefSeq" id="WP_304535394.1">
    <property type="nucleotide sequence ID" value="NZ_JAUQOM010000002.1"/>
</dbReference>
<name>A0ABT8ZK63_9SPHN</name>
<gene>
    <name evidence="2" type="ORF">Q4610_07700</name>
</gene>
<feature type="compositionally biased region" description="Low complexity" evidence="1">
    <location>
        <begin position="16"/>
        <end position="28"/>
    </location>
</feature>
<evidence type="ECO:0000256" key="1">
    <source>
        <dbReference type="SAM" id="MobiDB-lite"/>
    </source>
</evidence>
<sequence length="55" mass="5866">MQADPLGASVLGELRPGAPGWEGPWGAGVRPDAAMRVRAEARMARPARDVGERIR</sequence>
<accession>A0ABT8ZK63</accession>
<organism evidence="2 3">
    <name type="scientific">Sphingobium cyanobacteriorum</name>
    <dbReference type="NCBI Taxonomy" id="3063954"/>
    <lineage>
        <taxon>Bacteria</taxon>
        <taxon>Pseudomonadati</taxon>
        <taxon>Pseudomonadota</taxon>
        <taxon>Alphaproteobacteria</taxon>
        <taxon>Sphingomonadales</taxon>
        <taxon>Sphingomonadaceae</taxon>
        <taxon>Sphingobium</taxon>
    </lineage>
</organism>
<feature type="region of interest" description="Disordered" evidence="1">
    <location>
        <begin position="1"/>
        <end position="29"/>
    </location>
</feature>
<evidence type="ECO:0000313" key="2">
    <source>
        <dbReference type="EMBL" id="MDO7834930.1"/>
    </source>
</evidence>
<dbReference type="Proteomes" id="UP001176471">
    <property type="component" value="Unassembled WGS sequence"/>
</dbReference>
<keyword evidence="3" id="KW-1185">Reference proteome</keyword>
<evidence type="ECO:0000313" key="3">
    <source>
        <dbReference type="Proteomes" id="UP001176471"/>
    </source>
</evidence>
<reference evidence="2" key="1">
    <citation type="submission" date="2023-07" db="EMBL/GenBank/DDBJ databases">
        <title>Bacterial whole genome sequence for Sphingobium sp. HBC34.</title>
        <authorList>
            <person name="Le V."/>
            <person name="Ko S.-R."/>
            <person name="Ahn C.-Y."/>
            <person name="Oh H.-M."/>
        </authorList>
    </citation>
    <scope>NUCLEOTIDE SEQUENCE</scope>
    <source>
        <strain evidence="2">HBC34</strain>
    </source>
</reference>